<evidence type="ECO:0000313" key="1">
    <source>
        <dbReference type="EMBL" id="KBZ69373.1"/>
    </source>
</evidence>
<accession>A0A051UK76</accession>
<dbReference type="EMBL" id="JLXW01000001">
    <property type="protein sequence ID" value="KBZ69373.1"/>
    <property type="molecule type" value="Genomic_DNA"/>
</dbReference>
<dbReference type="PATRIC" id="fig|1324261.3.peg.94"/>
<comment type="caution">
    <text evidence="1">The sequence shown here is derived from an EMBL/GenBank/DDBJ whole genome shotgun (WGS) entry which is preliminary data.</text>
</comment>
<organism evidence="1 2">
    <name type="scientific">Mycobacterium [tuberculosis] TKK-01-0051</name>
    <dbReference type="NCBI Taxonomy" id="1324261"/>
    <lineage>
        <taxon>Bacteria</taxon>
        <taxon>Bacillati</taxon>
        <taxon>Actinomycetota</taxon>
        <taxon>Actinomycetes</taxon>
        <taxon>Mycobacteriales</taxon>
        <taxon>Mycobacteriaceae</taxon>
        <taxon>Mycobacterium</taxon>
        <taxon>Mycobacterium avium complex (MAC)</taxon>
    </lineage>
</organism>
<proteinExistence type="predicted"/>
<dbReference type="Proteomes" id="UP000025947">
    <property type="component" value="Unassembled WGS sequence"/>
</dbReference>
<sequence>MGSRYPGTIEGPGTAVNENYSAVNALVESVSMLMAEPRPLARPMKRLKKRSEWPIDEALLVFEAAVDYVAVCNDYDAVADWKRRQAKLNGWLEVLRREPPPMSDEQFAASMITCGTLNRTELDAVLVGTRHSAALLNDIVQVITEQQRRCEETERTNLAVARGRERVAIIMKRCVKRRAEISEATEVRLQQISPEDTSARKSAIEAAYPDLIVLSETACEQINAQTRRVLDVHRRTAAMPIWQFWEMAYKDLIEG</sequence>
<dbReference type="HOGENOM" id="CLU_1233905_0_0_11"/>
<dbReference type="RefSeq" id="WP_234009657.1">
    <property type="nucleotide sequence ID" value="NZ_KK328284.1"/>
</dbReference>
<protein>
    <submittedName>
        <fullName evidence="1">Uncharacterized protein</fullName>
    </submittedName>
</protein>
<reference evidence="1 2" key="1">
    <citation type="submission" date="2014-04" db="EMBL/GenBank/DDBJ databases">
        <title>The Genome Sequence of Mycobacterium tuberculosis TKK-01-0051.</title>
        <authorList>
            <consortium name="The Broad Institute Genomics Platform"/>
            <consortium name="The Broad Institute Genome Sequencing Center for Infectious Disease"/>
            <person name="Earl A.M."/>
            <person name="Cohen K."/>
            <person name="Pym A."/>
            <person name="Bishai W."/>
            <person name="Maharaj K."/>
            <person name="Desjardins C."/>
            <person name="Abeel T."/>
            <person name="Young S."/>
            <person name="Zeng Q."/>
            <person name="Gargeya S."/>
            <person name="Abouelleil A."/>
            <person name="Alvarado L."/>
            <person name="Chapman S.B."/>
            <person name="Gainer-Dewar J."/>
            <person name="Goldberg J."/>
            <person name="Griggs A."/>
            <person name="Gujja S."/>
            <person name="Hansen M."/>
            <person name="Howarth C."/>
            <person name="Imamovic A."/>
            <person name="Larimer J."/>
            <person name="Murphy C."/>
            <person name="Naylor J."/>
            <person name="Pearson M."/>
            <person name="Poon T.W."/>
            <person name="Priest M."/>
            <person name="Roberts A."/>
            <person name="Saif S."/>
            <person name="Shea T."/>
            <person name="Sykes S."/>
            <person name="Wortman J."/>
            <person name="Nusbaum C."/>
            <person name="Birren B."/>
        </authorList>
    </citation>
    <scope>NUCLEOTIDE SEQUENCE [LARGE SCALE GENOMIC DNA]</scope>
    <source>
        <strain evidence="1 2">TKK-01-0051</strain>
    </source>
</reference>
<keyword evidence="2" id="KW-1185">Reference proteome</keyword>
<name>A0A051UK76_9MYCO</name>
<dbReference type="AlphaFoldDB" id="A0A051UK76"/>
<gene>
    <name evidence="1" type="ORF">K875_00088</name>
</gene>
<evidence type="ECO:0000313" key="2">
    <source>
        <dbReference type="Proteomes" id="UP000025947"/>
    </source>
</evidence>